<feature type="transmembrane region" description="Helical" evidence="16">
    <location>
        <begin position="28"/>
        <end position="47"/>
    </location>
</feature>
<gene>
    <name evidence="19" type="ORF">Gilli_1970</name>
</gene>
<dbReference type="Proteomes" id="UP000003844">
    <property type="component" value="Unassembled WGS sequence"/>
</dbReference>
<keyword evidence="6" id="KW-0997">Cell inner membrane</keyword>
<evidence type="ECO:0000256" key="14">
    <source>
        <dbReference type="ARBA" id="ARBA00023137"/>
    </source>
</evidence>
<evidence type="ECO:0000313" key="19">
    <source>
        <dbReference type="EMBL" id="EHQ02608.1"/>
    </source>
</evidence>
<keyword evidence="8 16" id="KW-0812">Transmembrane</keyword>
<evidence type="ECO:0000256" key="16">
    <source>
        <dbReference type="SAM" id="Phobius"/>
    </source>
</evidence>
<dbReference type="Gene3D" id="3.40.50.300">
    <property type="entry name" value="P-loop containing nucleotide triphosphate hydrolases"/>
    <property type="match status" value="1"/>
</dbReference>
<evidence type="ECO:0000256" key="13">
    <source>
        <dbReference type="ARBA" id="ARBA00023136"/>
    </source>
</evidence>
<evidence type="ECO:0000256" key="6">
    <source>
        <dbReference type="ARBA" id="ARBA00022519"/>
    </source>
</evidence>
<evidence type="ECO:0000256" key="9">
    <source>
        <dbReference type="ARBA" id="ARBA00022741"/>
    </source>
</evidence>
<comment type="similarity">
    <text evidence="3">Belongs to the etk/wzc family.</text>
</comment>
<dbReference type="Pfam" id="PF13614">
    <property type="entry name" value="AAA_31"/>
    <property type="match status" value="1"/>
</dbReference>
<comment type="catalytic activity">
    <reaction evidence="15">
        <text>L-tyrosyl-[protein] + ATP = O-phospho-L-tyrosyl-[protein] + ADP + H(+)</text>
        <dbReference type="Rhea" id="RHEA:10596"/>
        <dbReference type="Rhea" id="RHEA-COMP:10136"/>
        <dbReference type="Rhea" id="RHEA-COMP:20101"/>
        <dbReference type="ChEBI" id="CHEBI:15378"/>
        <dbReference type="ChEBI" id="CHEBI:30616"/>
        <dbReference type="ChEBI" id="CHEBI:46858"/>
        <dbReference type="ChEBI" id="CHEBI:61978"/>
        <dbReference type="ChEBI" id="CHEBI:456216"/>
        <dbReference type="EC" id="2.7.10.2"/>
    </reaction>
</comment>
<keyword evidence="10" id="KW-0418">Kinase</keyword>
<dbReference type="STRING" id="865937.Gilli_1970"/>
<evidence type="ECO:0000256" key="10">
    <source>
        <dbReference type="ARBA" id="ARBA00022777"/>
    </source>
</evidence>
<dbReference type="GO" id="GO:0005524">
    <property type="term" value="F:ATP binding"/>
    <property type="evidence" value="ECO:0007669"/>
    <property type="project" value="UniProtKB-KW"/>
</dbReference>
<dbReference type="InterPro" id="IPR003856">
    <property type="entry name" value="LPS_length_determ_N"/>
</dbReference>
<evidence type="ECO:0000256" key="3">
    <source>
        <dbReference type="ARBA" id="ARBA00008883"/>
    </source>
</evidence>
<dbReference type="AlphaFoldDB" id="H2BT50"/>
<proteinExistence type="inferred from homology"/>
<evidence type="ECO:0000256" key="7">
    <source>
        <dbReference type="ARBA" id="ARBA00022679"/>
    </source>
</evidence>
<evidence type="ECO:0000256" key="12">
    <source>
        <dbReference type="ARBA" id="ARBA00022989"/>
    </source>
</evidence>
<evidence type="ECO:0000259" key="18">
    <source>
        <dbReference type="Pfam" id="PF13614"/>
    </source>
</evidence>
<keyword evidence="20" id="KW-1185">Reference proteome</keyword>
<evidence type="ECO:0000256" key="15">
    <source>
        <dbReference type="ARBA" id="ARBA00051245"/>
    </source>
</evidence>
<dbReference type="Pfam" id="PF02706">
    <property type="entry name" value="Wzz"/>
    <property type="match status" value="1"/>
</dbReference>
<dbReference type="PANTHER" id="PTHR32309:SF13">
    <property type="entry name" value="FERRIC ENTEROBACTIN TRANSPORT PROTEIN FEPE"/>
    <property type="match status" value="1"/>
</dbReference>
<accession>H2BT50</accession>
<evidence type="ECO:0000256" key="4">
    <source>
        <dbReference type="ARBA" id="ARBA00011903"/>
    </source>
</evidence>
<comment type="similarity">
    <text evidence="2">Belongs to the CpsD/CapB family.</text>
</comment>
<dbReference type="GO" id="GO:0004715">
    <property type="term" value="F:non-membrane spanning protein tyrosine kinase activity"/>
    <property type="evidence" value="ECO:0007669"/>
    <property type="project" value="UniProtKB-EC"/>
</dbReference>
<dbReference type="HOGENOM" id="CLU_009912_6_0_10"/>
<dbReference type="eggNOG" id="COG0489">
    <property type="taxonomic scope" value="Bacteria"/>
</dbReference>
<keyword evidence="12 16" id="KW-1133">Transmembrane helix</keyword>
<evidence type="ECO:0000256" key="11">
    <source>
        <dbReference type="ARBA" id="ARBA00022840"/>
    </source>
</evidence>
<protein>
    <recommendedName>
        <fullName evidence="4">non-specific protein-tyrosine kinase</fullName>
        <ecNumber evidence="4">2.7.10.2</ecNumber>
    </recommendedName>
</protein>
<dbReference type="InterPro" id="IPR005702">
    <property type="entry name" value="Wzc-like_C"/>
</dbReference>
<dbReference type="InterPro" id="IPR050445">
    <property type="entry name" value="Bact_polysacc_biosynth/exp"/>
</dbReference>
<dbReference type="CDD" id="cd05387">
    <property type="entry name" value="BY-kinase"/>
    <property type="match status" value="1"/>
</dbReference>
<evidence type="ECO:0000259" key="17">
    <source>
        <dbReference type="Pfam" id="PF02706"/>
    </source>
</evidence>
<keyword evidence="7" id="KW-0808">Transferase</keyword>
<evidence type="ECO:0000256" key="2">
    <source>
        <dbReference type="ARBA" id="ARBA00007316"/>
    </source>
</evidence>
<dbReference type="EMBL" id="JH594606">
    <property type="protein sequence ID" value="EHQ02608.1"/>
    <property type="molecule type" value="Genomic_DNA"/>
</dbReference>
<name>H2BT50_GILLR</name>
<organism evidence="19 20">
    <name type="scientific">Gillisia limnaea (strain DSM 15749 / LMG 21470 / R-8282)</name>
    <dbReference type="NCBI Taxonomy" id="865937"/>
    <lineage>
        <taxon>Bacteria</taxon>
        <taxon>Pseudomonadati</taxon>
        <taxon>Bacteroidota</taxon>
        <taxon>Flavobacteriia</taxon>
        <taxon>Flavobacteriales</taxon>
        <taxon>Flavobacteriaceae</taxon>
        <taxon>Gillisia</taxon>
    </lineage>
</organism>
<keyword evidence="11" id="KW-0067">ATP-binding</keyword>
<feature type="domain" description="Polysaccharide chain length determinant N-terminal" evidence="17">
    <location>
        <begin position="25"/>
        <end position="109"/>
    </location>
</feature>
<dbReference type="InterPro" id="IPR025669">
    <property type="entry name" value="AAA_dom"/>
</dbReference>
<dbReference type="SUPFAM" id="SSF52540">
    <property type="entry name" value="P-loop containing nucleoside triphosphate hydrolases"/>
    <property type="match status" value="1"/>
</dbReference>
<dbReference type="PANTHER" id="PTHR32309">
    <property type="entry name" value="TYROSINE-PROTEIN KINASE"/>
    <property type="match status" value="1"/>
</dbReference>
<dbReference type="EC" id="2.7.10.2" evidence="4"/>
<dbReference type="NCBIfam" id="TIGR01007">
    <property type="entry name" value="eps_fam"/>
    <property type="match status" value="1"/>
</dbReference>
<keyword evidence="14" id="KW-0829">Tyrosine-protein kinase</keyword>
<evidence type="ECO:0000256" key="5">
    <source>
        <dbReference type="ARBA" id="ARBA00022475"/>
    </source>
</evidence>
<sequence length="809" mass="91285">MVSSNNNSGKSHLEKINMRKEINRYLKNWPWFVLCSVLAIGLGYTYLRYTTPLYNASTTIIVKDESSKGPESAIYADLGLLSGVGTKNIENEIGILRSRRLMNNVVKSLDINIQYFIEGKVNKMEIYEIIPFNLQVLKLDEQKLKERGGATYELKKMNEDLYQIRDMASGRIVNAKVGSPVDLGITSIVLGPGEFGEDFNQPIIIQFTEIEKIAAHYRNQLGFIKEDKNSNFIELVLADPVKEKARDILDQLILEFNRSAIEDKNLIAGNTAKFINERLAIINGELDSVESGKEIFKEQNRLTDIQAESNMYIQNASEYNKKRQEVGTQLELANAMLEYISSNSNSDLLPTNLGLSEGGVNGQIDEYNDLVLQRNRILSGSSEKNPIVIKLNSQIGQIKGNVVQSLGRMRSNLQIGQEDLQRQASSIGSQIFAVPSKEREYRGIERQQSIKETLYLFLLQKREENSLAMAVTEPKAKIVDRAYFNEIPISPNSRSIYLGTVILGLFLPFSVIYIKGMLDNKVRKRTDIEAFTSSIAVVGDIPRVKRTQEIITLNDRSMLAESFRILNTNLQYLLVNLKHKKEAKTLLITSSIKGEGKTFAAINLSITLANTFNTVLLIGADLRSPKLQPLVTDKEKKLGFSDYLVDEDLLLESLIKKSNFHTNIDVLLSGSIPPNPYELLKTEKVELLFDQLKSQYDYIIIDTAPSMLVADTFALTQYADLILYMVRAGYTEKELLEFPVQAKEKGTMKRVCFVLNNVNLSNLGYGNKYGYGYGMDKKNFWEKSKFHKSSTNGLATKSEISIIEKDIRA</sequence>
<dbReference type="InterPro" id="IPR027417">
    <property type="entry name" value="P-loop_NTPase"/>
</dbReference>
<keyword evidence="9" id="KW-0547">Nucleotide-binding</keyword>
<reference evidence="20" key="1">
    <citation type="journal article" date="2012" name="Stand. Genomic Sci.">
        <title>Genome sequence of the Antarctic rhodopsins-containing flavobacterium Gillisia limnaea type strain (R-8282(T)).</title>
        <authorList>
            <person name="Riedel T."/>
            <person name="Held B."/>
            <person name="Nolan M."/>
            <person name="Lucas S."/>
            <person name="Lapidus A."/>
            <person name="Tice H."/>
            <person name="Del Rio T.G."/>
            <person name="Cheng J.F."/>
            <person name="Han C."/>
            <person name="Tapia R."/>
            <person name="Goodwin L.A."/>
            <person name="Pitluck S."/>
            <person name="Liolios K."/>
            <person name="Mavromatis K."/>
            <person name="Pagani I."/>
            <person name="Ivanova N."/>
            <person name="Mikhailova N."/>
            <person name="Pati A."/>
            <person name="Chen A."/>
            <person name="Palaniappan K."/>
            <person name="Land M."/>
            <person name="Rohde M."/>
            <person name="Tindall B.J."/>
            <person name="Detter J.C."/>
            <person name="Goker M."/>
            <person name="Bristow J."/>
            <person name="Eisen J.A."/>
            <person name="Markowitz V."/>
            <person name="Hugenholtz P."/>
            <person name="Kyrpides N.C."/>
            <person name="Klenk H.P."/>
            <person name="Woyke T."/>
        </authorList>
    </citation>
    <scope>NUCLEOTIDE SEQUENCE [LARGE SCALE GENOMIC DNA]</scope>
    <source>
        <strain evidence="20">DSM 15749 / LMG 21470 / R-8282</strain>
    </source>
</reference>
<feature type="domain" description="AAA" evidence="18">
    <location>
        <begin position="593"/>
        <end position="724"/>
    </location>
</feature>
<dbReference type="OrthoDB" id="9794577at2"/>
<dbReference type="eggNOG" id="COG3206">
    <property type="taxonomic scope" value="Bacteria"/>
</dbReference>
<evidence type="ECO:0000256" key="1">
    <source>
        <dbReference type="ARBA" id="ARBA00004429"/>
    </source>
</evidence>
<keyword evidence="5" id="KW-1003">Cell membrane</keyword>
<comment type="subcellular location">
    <subcellularLocation>
        <location evidence="1">Cell inner membrane</location>
        <topology evidence="1">Multi-pass membrane protein</topology>
    </subcellularLocation>
</comment>
<dbReference type="GO" id="GO:0005886">
    <property type="term" value="C:plasma membrane"/>
    <property type="evidence" value="ECO:0007669"/>
    <property type="project" value="UniProtKB-SubCell"/>
</dbReference>
<evidence type="ECO:0000256" key="8">
    <source>
        <dbReference type="ARBA" id="ARBA00022692"/>
    </source>
</evidence>
<evidence type="ECO:0000313" key="20">
    <source>
        <dbReference type="Proteomes" id="UP000003844"/>
    </source>
</evidence>
<keyword evidence="13 16" id="KW-0472">Membrane</keyword>
<feature type="transmembrane region" description="Helical" evidence="16">
    <location>
        <begin position="496"/>
        <end position="514"/>
    </location>
</feature>